<keyword evidence="1" id="KW-1133">Transmembrane helix</keyword>
<feature type="transmembrane region" description="Helical" evidence="1">
    <location>
        <begin position="176"/>
        <end position="194"/>
    </location>
</feature>
<dbReference type="STRING" id="714943.Mucpa_1238"/>
<evidence type="ECO:0008006" key="4">
    <source>
        <dbReference type="Google" id="ProtNLM"/>
    </source>
</evidence>
<dbReference type="eggNOG" id="COG2324">
    <property type="taxonomic scope" value="Bacteria"/>
</dbReference>
<keyword evidence="1" id="KW-0472">Membrane</keyword>
<feature type="transmembrane region" description="Helical" evidence="1">
    <location>
        <begin position="201"/>
        <end position="219"/>
    </location>
</feature>
<evidence type="ECO:0000256" key="1">
    <source>
        <dbReference type="SAM" id="Phobius"/>
    </source>
</evidence>
<dbReference type="HOGENOM" id="CLU_070738_2_0_10"/>
<accession>H1YGL6</accession>
<dbReference type="PANTHER" id="PTHR39419">
    <property type="entry name" value="SLL0814 PROTEIN"/>
    <property type="match status" value="1"/>
</dbReference>
<name>H1YGL6_9SPHI</name>
<dbReference type="PANTHER" id="PTHR39419:SF1">
    <property type="entry name" value="SLL0814 PROTEIN"/>
    <property type="match status" value="1"/>
</dbReference>
<organism evidence="2 3">
    <name type="scientific">Mucilaginibacter paludis DSM 18603</name>
    <dbReference type="NCBI Taxonomy" id="714943"/>
    <lineage>
        <taxon>Bacteria</taxon>
        <taxon>Pseudomonadati</taxon>
        <taxon>Bacteroidota</taxon>
        <taxon>Sphingobacteriia</taxon>
        <taxon>Sphingobacteriales</taxon>
        <taxon>Sphingobacteriaceae</taxon>
        <taxon>Mucilaginibacter</taxon>
    </lineage>
</organism>
<feature type="transmembrane region" description="Helical" evidence="1">
    <location>
        <begin position="137"/>
        <end position="156"/>
    </location>
</feature>
<dbReference type="InterPro" id="IPR007354">
    <property type="entry name" value="CruF-like"/>
</dbReference>
<dbReference type="Proteomes" id="UP000002774">
    <property type="component" value="Chromosome"/>
</dbReference>
<reference evidence="2" key="1">
    <citation type="submission" date="2011-09" db="EMBL/GenBank/DDBJ databases">
        <title>The permanent draft genome of Mucilaginibacter paludis DSM 18603.</title>
        <authorList>
            <consortium name="US DOE Joint Genome Institute (JGI-PGF)"/>
            <person name="Lucas S."/>
            <person name="Han J."/>
            <person name="Lapidus A."/>
            <person name="Bruce D."/>
            <person name="Goodwin L."/>
            <person name="Pitluck S."/>
            <person name="Peters L."/>
            <person name="Kyrpides N."/>
            <person name="Mavromatis K."/>
            <person name="Ivanova N."/>
            <person name="Mikhailova N."/>
            <person name="Held B."/>
            <person name="Detter J.C."/>
            <person name="Tapia R."/>
            <person name="Han C."/>
            <person name="Land M."/>
            <person name="Hauser L."/>
            <person name="Markowitz V."/>
            <person name="Cheng J.-F."/>
            <person name="Hugenholtz P."/>
            <person name="Woyke T."/>
            <person name="Wu D."/>
            <person name="Tindall B."/>
            <person name="Brambilla E."/>
            <person name="Klenk H.-P."/>
            <person name="Eisen J.A."/>
        </authorList>
    </citation>
    <scope>NUCLEOTIDE SEQUENCE [LARGE SCALE GENOMIC DNA]</scope>
    <source>
        <strain evidence="2">DSM 18603</strain>
    </source>
</reference>
<keyword evidence="3" id="KW-1185">Reference proteome</keyword>
<dbReference type="EMBL" id="CM001403">
    <property type="protein sequence ID" value="EHQ25402.1"/>
    <property type="molecule type" value="Genomic_DNA"/>
</dbReference>
<evidence type="ECO:0000313" key="2">
    <source>
        <dbReference type="EMBL" id="EHQ25402.1"/>
    </source>
</evidence>
<proteinExistence type="predicted"/>
<dbReference type="OrthoDB" id="9811293at2"/>
<keyword evidence="1" id="KW-0812">Transmembrane</keyword>
<feature type="transmembrane region" description="Helical" evidence="1">
    <location>
        <begin position="38"/>
        <end position="56"/>
    </location>
</feature>
<dbReference type="RefSeq" id="WP_008505124.1">
    <property type="nucleotide sequence ID" value="NZ_CM001403.1"/>
</dbReference>
<feature type="transmembrane region" description="Helical" evidence="1">
    <location>
        <begin position="12"/>
        <end position="32"/>
    </location>
</feature>
<feature type="transmembrane region" description="Helical" evidence="1">
    <location>
        <begin position="63"/>
        <end position="84"/>
    </location>
</feature>
<sequence length="220" mass="25226">MERQKGLKLNKITIAILIIVVFHIVGLIGFFIPALQPLFLKIVPFHLLLMLAVIIYSHEARSFKFLIFFIVVFVLGLLVEWVGVHEHVIFGRYVYGKTLGIKLSDIPLMIGVNWFLLVYSAGVLVQWSPFKNPFIKVVLGAAVLVLLDMVIEPVAVRFDYWAWLSAGSYLTAPLKNYVDWFLVSLAMLVVFELFQFKKQSQVAAVLMLTQFVFFILMRWA</sequence>
<evidence type="ECO:0000313" key="3">
    <source>
        <dbReference type="Proteomes" id="UP000002774"/>
    </source>
</evidence>
<protein>
    <recommendedName>
        <fullName evidence="4">Carotenoid biosynthesis protein</fullName>
    </recommendedName>
</protein>
<dbReference type="AlphaFoldDB" id="H1YGL6"/>
<dbReference type="Pfam" id="PF04240">
    <property type="entry name" value="Caroten_synth"/>
    <property type="match status" value="1"/>
</dbReference>
<gene>
    <name evidence="2" type="ORF">Mucpa_1238</name>
</gene>
<feature type="transmembrane region" description="Helical" evidence="1">
    <location>
        <begin position="104"/>
        <end position="125"/>
    </location>
</feature>